<dbReference type="InterPro" id="IPR002696">
    <property type="entry name" value="Membr_insert_effic_factor_YidD"/>
</dbReference>
<protein>
    <recommendedName>
        <fullName evidence="1">Putative membrane protein insertion efficiency factor</fullName>
    </recommendedName>
</protein>
<evidence type="ECO:0000313" key="4">
    <source>
        <dbReference type="Proteomes" id="UP000199397"/>
    </source>
</evidence>
<gene>
    <name evidence="3" type="ORF">SAMN05660964_01544</name>
</gene>
<dbReference type="EMBL" id="FNQP01000007">
    <property type="protein sequence ID" value="SEA41464.1"/>
    <property type="molecule type" value="Genomic_DNA"/>
</dbReference>
<reference evidence="3 4" key="1">
    <citation type="submission" date="2016-10" db="EMBL/GenBank/DDBJ databases">
        <authorList>
            <person name="de Groot N.N."/>
        </authorList>
    </citation>
    <scope>NUCLEOTIDE SEQUENCE [LARGE SCALE GENOMIC DNA]</scope>
    <source>
        <strain evidence="3 4">DSM 21228</strain>
    </source>
</reference>
<dbReference type="RefSeq" id="WP_093067059.1">
    <property type="nucleotide sequence ID" value="NZ_FNQP01000007.1"/>
</dbReference>
<comment type="similarity">
    <text evidence="1">Belongs to the UPF0161 family.</text>
</comment>
<name>A0A1H4B078_9GAMM</name>
<organism evidence="3 4">
    <name type="scientific">Thiothrix caldifontis</name>
    <dbReference type="NCBI Taxonomy" id="525918"/>
    <lineage>
        <taxon>Bacteria</taxon>
        <taxon>Pseudomonadati</taxon>
        <taxon>Pseudomonadota</taxon>
        <taxon>Gammaproteobacteria</taxon>
        <taxon>Thiotrichales</taxon>
        <taxon>Thiotrichaceae</taxon>
        <taxon>Thiothrix</taxon>
    </lineage>
</organism>
<sequence>MKHLLIALIRFYQLFLSPLLGSNCRFYPTCSHYAKEAIETHGALKGSWLAIRRIGRCNPWHEGGLDPVPDACKCGKSHSNPNDP</sequence>
<comment type="function">
    <text evidence="1">Could be involved in insertion of integral membrane proteins into the membrane.</text>
</comment>
<comment type="subcellular location">
    <subcellularLocation>
        <location evidence="1">Cell membrane</location>
        <topology evidence="1">Peripheral membrane protein</topology>
        <orientation evidence="1">Cytoplasmic side</orientation>
    </subcellularLocation>
</comment>
<accession>A0A1H4B078</accession>
<dbReference type="GO" id="GO:0005886">
    <property type="term" value="C:plasma membrane"/>
    <property type="evidence" value="ECO:0007669"/>
    <property type="project" value="UniProtKB-SubCell"/>
</dbReference>
<dbReference type="PANTHER" id="PTHR33383:SF1">
    <property type="entry name" value="MEMBRANE PROTEIN INSERTION EFFICIENCY FACTOR-RELATED"/>
    <property type="match status" value="1"/>
</dbReference>
<feature type="region of interest" description="Disordered" evidence="2">
    <location>
        <begin position="65"/>
        <end position="84"/>
    </location>
</feature>
<keyword evidence="1" id="KW-0472">Membrane</keyword>
<dbReference type="STRING" id="525918.SAMN05660964_01544"/>
<evidence type="ECO:0000313" key="3">
    <source>
        <dbReference type="EMBL" id="SEA41464.1"/>
    </source>
</evidence>
<dbReference type="HAMAP" id="MF_00386">
    <property type="entry name" value="UPF0161_YidD"/>
    <property type="match status" value="1"/>
</dbReference>
<dbReference type="Proteomes" id="UP000199397">
    <property type="component" value="Unassembled WGS sequence"/>
</dbReference>
<dbReference type="AlphaFoldDB" id="A0A1H4B078"/>
<evidence type="ECO:0000256" key="2">
    <source>
        <dbReference type="SAM" id="MobiDB-lite"/>
    </source>
</evidence>
<dbReference type="SMART" id="SM01234">
    <property type="entry name" value="Haemolytic"/>
    <property type="match status" value="1"/>
</dbReference>
<proteinExistence type="inferred from homology"/>
<evidence type="ECO:0000256" key="1">
    <source>
        <dbReference type="HAMAP-Rule" id="MF_00386"/>
    </source>
</evidence>
<dbReference type="OrthoDB" id="9801753at2"/>
<keyword evidence="1" id="KW-1003">Cell membrane</keyword>
<keyword evidence="4" id="KW-1185">Reference proteome</keyword>
<dbReference type="Pfam" id="PF01809">
    <property type="entry name" value="YidD"/>
    <property type="match status" value="1"/>
</dbReference>
<dbReference type="PANTHER" id="PTHR33383">
    <property type="entry name" value="MEMBRANE PROTEIN INSERTION EFFICIENCY FACTOR-RELATED"/>
    <property type="match status" value="1"/>
</dbReference>
<dbReference type="NCBIfam" id="TIGR00278">
    <property type="entry name" value="membrane protein insertion efficiency factor YidD"/>
    <property type="match status" value="1"/>
</dbReference>